<feature type="region of interest" description="Disordered" evidence="1">
    <location>
        <begin position="1"/>
        <end position="34"/>
    </location>
</feature>
<comment type="caution">
    <text evidence="3">The sequence shown here is derived from an EMBL/GenBank/DDBJ whole genome shotgun (WGS) entry which is preliminary data.</text>
</comment>
<feature type="domain" description="Glycosyl transferase CAP10" evidence="2">
    <location>
        <begin position="160"/>
        <end position="409"/>
    </location>
</feature>
<protein>
    <recommendedName>
        <fullName evidence="2">Glycosyl transferase CAP10 domain-containing protein</fullName>
    </recommendedName>
</protein>
<organism evidence="3 4">
    <name type="scientific">Rehmannia glutinosa</name>
    <name type="common">Chinese foxglove</name>
    <dbReference type="NCBI Taxonomy" id="99300"/>
    <lineage>
        <taxon>Eukaryota</taxon>
        <taxon>Viridiplantae</taxon>
        <taxon>Streptophyta</taxon>
        <taxon>Embryophyta</taxon>
        <taxon>Tracheophyta</taxon>
        <taxon>Spermatophyta</taxon>
        <taxon>Magnoliopsida</taxon>
        <taxon>eudicotyledons</taxon>
        <taxon>Gunneridae</taxon>
        <taxon>Pentapetalae</taxon>
        <taxon>asterids</taxon>
        <taxon>lamiids</taxon>
        <taxon>Lamiales</taxon>
        <taxon>Orobanchaceae</taxon>
        <taxon>Rehmannieae</taxon>
        <taxon>Rehmannia</taxon>
    </lineage>
</organism>
<accession>A0ABR0VC67</accession>
<dbReference type="EMBL" id="JABTTQ020001338">
    <property type="protein sequence ID" value="KAK6131809.1"/>
    <property type="molecule type" value="Genomic_DNA"/>
</dbReference>
<evidence type="ECO:0000256" key="1">
    <source>
        <dbReference type="SAM" id="MobiDB-lite"/>
    </source>
</evidence>
<proteinExistence type="predicted"/>
<evidence type="ECO:0000313" key="4">
    <source>
        <dbReference type="Proteomes" id="UP001318860"/>
    </source>
</evidence>
<name>A0ABR0VC67_REHGL</name>
<gene>
    <name evidence="3" type="ORF">DH2020_034447</name>
</gene>
<keyword evidence="4" id="KW-1185">Reference proteome</keyword>
<reference evidence="3 4" key="1">
    <citation type="journal article" date="2021" name="Comput. Struct. Biotechnol. J.">
        <title>De novo genome assembly of the potent medicinal plant Rehmannia glutinosa using nanopore technology.</title>
        <authorList>
            <person name="Ma L."/>
            <person name="Dong C."/>
            <person name="Song C."/>
            <person name="Wang X."/>
            <person name="Zheng X."/>
            <person name="Niu Y."/>
            <person name="Chen S."/>
            <person name="Feng W."/>
        </authorList>
    </citation>
    <scope>NUCLEOTIDE SEQUENCE [LARGE SCALE GENOMIC DNA]</scope>
    <source>
        <strain evidence="3">DH-2019</strain>
    </source>
</reference>
<dbReference type="Proteomes" id="UP001318860">
    <property type="component" value="Unassembled WGS sequence"/>
</dbReference>
<dbReference type="InterPro" id="IPR006598">
    <property type="entry name" value="CAP10"/>
</dbReference>
<evidence type="ECO:0000313" key="3">
    <source>
        <dbReference type="EMBL" id="KAK6131809.1"/>
    </source>
</evidence>
<dbReference type="PANTHER" id="PTHR12203">
    <property type="entry name" value="KDEL LYS-ASP-GLU-LEU CONTAINING - RELATED"/>
    <property type="match status" value="1"/>
</dbReference>
<dbReference type="InterPro" id="IPR051091">
    <property type="entry name" value="O-Glucosyltr/Glycosyltrsf_90"/>
</dbReference>
<dbReference type="SMART" id="SM00672">
    <property type="entry name" value="CAP10"/>
    <property type="match status" value="1"/>
</dbReference>
<dbReference type="Pfam" id="PF05686">
    <property type="entry name" value="Glyco_transf_90"/>
    <property type="match status" value="1"/>
</dbReference>
<dbReference type="PANTHER" id="PTHR12203:SF99">
    <property type="entry name" value="OS04G0534100 PROTEIN"/>
    <property type="match status" value="1"/>
</dbReference>
<sequence>MYGRGNFFSPKRTKILTPKTTDNERRKRDEKKGKQEQNFNSIYLESKLKLSIKFKWIQTLRAVSERFGFEEEKNKVLPKSMPGNYRHSTGSFWHHINWNKVHKYSVAFSVCLLVIGAYLSTSVLDKSVSVSFSIRFTGRLVSVIRESRNSDFTIETVPGKVPDLDMMFDCVDWPVIKASDYQGPHALKPPPLFRYCGDDQTLDIVFPDWSYWGWVETNIKPWEKLLAELNEGNKRVRWMDREPFAYWKGNPHVAEKRMELLKCNVSEKHDWNARVYAQDWVKESQQGYKQSSLASQCIHRYKIYIEGSAWSVSEKYILACDSVTLMVTPNYYDFFTRSLMPVQHYWPINIEDKCRSIEFAVDWCNGHKSKAQEIGRKASSFIQNDLKMDFVYDYMFHLLSEYSKLLRYKPTIPPNAVELCSETMACPAEGLVKKFMFDSMVMGPSDVNPCSMPPAFEPFALEQYLDRKLYSIKQVEKWEQKYRDVVQDQRS</sequence>
<feature type="compositionally biased region" description="Basic and acidic residues" evidence="1">
    <location>
        <begin position="21"/>
        <end position="34"/>
    </location>
</feature>
<evidence type="ECO:0000259" key="2">
    <source>
        <dbReference type="SMART" id="SM00672"/>
    </source>
</evidence>